<feature type="compositionally biased region" description="Basic and acidic residues" evidence="11">
    <location>
        <begin position="1140"/>
        <end position="1153"/>
    </location>
</feature>
<reference evidence="13 14" key="1">
    <citation type="journal article" date="2024" name="Science">
        <title>Giant polyketide synthase enzymes in the biosynthesis of giant marine polyether toxins.</title>
        <authorList>
            <person name="Fallon T.R."/>
            <person name="Shende V.V."/>
            <person name="Wierzbicki I.H."/>
            <person name="Pendleton A.L."/>
            <person name="Watervoot N.F."/>
            <person name="Auber R.P."/>
            <person name="Gonzalez D.J."/>
            <person name="Wisecaver J.H."/>
            <person name="Moore B.S."/>
        </authorList>
    </citation>
    <scope>NUCLEOTIDE SEQUENCE [LARGE SCALE GENOMIC DNA]</scope>
    <source>
        <strain evidence="13 14">12B1</strain>
    </source>
</reference>
<dbReference type="InterPro" id="IPR011990">
    <property type="entry name" value="TPR-like_helical_dom_sf"/>
</dbReference>
<dbReference type="PROSITE" id="PS50293">
    <property type="entry name" value="TPR_REGION"/>
    <property type="match status" value="5"/>
</dbReference>
<evidence type="ECO:0000256" key="8">
    <source>
        <dbReference type="ARBA" id="ARBA00022803"/>
    </source>
</evidence>
<dbReference type="InterPro" id="IPR037919">
    <property type="entry name" value="OGT"/>
</dbReference>
<evidence type="ECO:0000256" key="3">
    <source>
        <dbReference type="ARBA" id="ARBA00011970"/>
    </source>
</evidence>
<dbReference type="PANTHER" id="PTHR44366">
    <property type="entry name" value="UDP-N-ACETYLGLUCOSAMINE--PEPTIDE N-ACETYLGLUCOSAMINYLTRANSFERASE 110 KDA SUBUNIT"/>
    <property type="match status" value="1"/>
</dbReference>
<dbReference type="EC" id="2.4.1.255" evidence="3"/>
<dbReference type="Pfam" id="PF13432">
    <property type="entry name" value="TPR_16"/>
    <property type="match status" value="1"/>
</dbReference>
<evidence type="ECO:0000256" key="10">
    <source>
        <dbReference type="PROSITE-ProRule" id="PRU00339"/>
    </source>
</evidence>
<feature type="repeat" description="TPR" evidence="10">
    <location>
        <begin position="156"/>
        <end position="189"/>
    </location>
</feature>
<evidence type="ECO:0000256" key="4">
    <source>
        <dbReference type="ARBA" id="ARBA00019143"/>
    </source>
</evidence>
<feature type="repeat" description="TPR" evidence="10">
    <location>
        <begin position="326"/>
        <end position="359"/>
    </location>
</feature>
<keyword evidence="7" id="KW-0677">Repeat</keyword>
<dbReference type="GO" id="GO:0006493">
    <property type="term" value="P:protein O-linked glycosylation"/>
    <property type="evidence" value="ECO:0007669"/>
    <property type="project" value="InterPro"/>
</dbReference>
<name>A0AB34JRU7_PRYPA</name>
<sequence>MISTNGALFVFHHLVCPFPFSSPLRAGARRLAARAAGDVSMKAPASAAPHAAMHAVDLEHARALYMQEKFDEAQAVCEELLRRSSVRTDVLLLLGACCYQRHDTHNCIHYNRQAIALDANFPEAYSNMANAYKELGELETAIELYRKATSLNPKFVDALINLAATCTQKEMYTEAIDAYERALAINPNLPDAQCSLGNLLKHKGDRAGAKRCYTNAIRLRPGFAVAWNNLAGTCKDDDDLQNAISCYREALRLNPDMADASSNLGNALKESGFLDEAIAAYNQALRLRPDFAITLGNLASVYYEKRELSLAVQTYRRAVWIQPNFPDAHNNLGNALKEMGQLDEAIESYRTAIRQKPTHQHAFNNLGNAMKDKGKLNESMLCYQMAIQISPNFAAAYSNLASLFKDKGSAYLNQALMLYLEAIRIDPYFADAYSNLANAYRDSGDMEQAIRMYQTAVALKPNFAEVHSYLASTYKDVGRIADAIACYRKALQLKPWFPEALCNLVHTYQFISDWSEHTSNMRALEHCLDRQLAEGQCPSMQPFHAFMYPLHLSKVKRLSQAYAQRSLEVAQTFRPPRFTHPPLDATLGARPGGPRLKVGYVSSDFCNHPLGHLMQSVFGMHDSSRLEVYCYSLRKDDGSVFRKTIQNAADHFRDVAHLDSLQIAQQIHADGIHVLINLNGYTKGGRNEIFAMRPCGVQMLYMGFPGTMGADFIDYLVTDRSTSPPELAWVYHEKLLWMPNSYFCNDHRQSFNGPHCRVLPPEVISSHFVAAAHNPSHPPLASYEWYSQAGRQSILGVRETLRRQHELPPFAILFCCFNQLYKLEPSTFSCWCQILKAVPNSALWLLRFPALCVPHLYNAAAQEGIPKERLIFSNVASKAAYIARASLADIFLDTPMCNGHTTGCDVLWAGVPIVTCQLESMCSRVAGSLCHAAGMPEMVCADMGAYTRLAITLGNDREQLLSRRCKLWASRLATPLFNTRRWTAEWDGALVAAWQRHCRGLPADHLASPPLTAEEEARVAQLNDADEAARQAIFAALAQGLPVEPGRIGQPIVDPEEQFVCVSSASAVPRAPAHVVLPPPLPLHVAPELPPLGGGALVQLAPQILVMQQAHAQPLSLLPSLLPSHSMQLHAHMPALPNEGRAELPHEMDHDASPADGTPAAALPWGGAAAAAPPPHSTFSGVAAGAVGGALAYGGGVPLLPQSMQPVLPVPPGQPLQLFAMQQSMLSLPPQGYGFGQPHHIVPATPMQQTAEMGAGMLAGNQIVAPVGGAMGAFPLLAPAVALQQPPQPPQPQHGMFLSDVNGARVLVFGQPQQPHLNVHPTAVSQLPALVPLHPA</sequence>
<feature type="repeat" description="TPR" evidence="10">
    <location>
        <begin position="360"/>
        <end position="393"/>
    </location>
</feature>
<feature type="repeat" description="TPR" evidence="10">
    <location>
        <begin position="430"/>
        <end position="463"/>
    </location>
</feature>
<feature type="region of interest" description="Disordered" evidence="11">
    <location>
        <begin position="1139"/>
        <end position="1159"/>
    </location>
</feature>
<accession>A0AB34JRU7</accession>
<evidence type="ECO:0000259" key="12">
    <source>
        <dbReference type="Pfam" id="PF13844"/>
    </source>
</evidence>
<keyword evidence="9" id="KW-0939">Gibberellin signaling pathway</keyword>
<evidence type="ECO:0000256" key="5">
    <source>
        <dbReference type="ARBA" id="ARBA00022676"/>
    </source>
</evidence>
<dbReference type="SUPFAM" id="SSF48452">
    <property type="entry name" value="TPR-like"/>
    <property type="match status" value="3"/>
</dbReference>
<dbReference type="PANTHER" id="PTHR44366:SF1">
    <property type="entry name" value="UDP-N-ACETYLGLUCOSAMINE--PEPTIDE N-ACETYLGLUCOSAMINYLTRANSFERASE 110 KDA SUBUNIT"/>
    <property type="match status" value="1"/>
</dbReference>
<feature type="repeat" description="TPR" evidence="10">
    <location>
        <begin position="224"/>
        <end position="257"/>
    </location>
</feature>
<evidence type="ECO:0000313" key="14">
    <source>
        <dbReference type="Proteomes" id="UP001515480"/>
    </source>
</evidence>
<evidence type="ECO:0000256" key="9">
    <source>
        <dbReference type="ARBA" id="ARBA00022941"/>
    </source>
</evidence>
<feature type="repeat" description="TPR" evidence="10">
    <location>
        <begin position="464"/>
        <end position="497"/>
    </location>
</feature>
<keyword evidence="14" id="KW-1185">Reference proteome</keyword>
<evidence type="ECO:0000313" key="13">
    <source>
        <dbReference type="EMBL" id="KAL1523648.1"/>
    </source>
</evidence>
<dbReference type="Pfam" id="PF13414">
    <property type="entry name" value="TPR_11"/>
    <property type="match status" value="4"/>
</dbReference>
<feature type="repeat" description="TPR" evidence="10">
    <location>
        <begin position="292"/>
        <end position="325"/>
    </location>
</feature>
<organism evidence="13 14">
    <name type="scientific">Prymnesium parvum</name>
    <name type="common">Toxic golden alga</name>
    <dbReference type="NCBI Taxonomy" id="97485"/>
    <lineage>
        <taxon>Eukaryota</taxon>
        <taxon>Haptista</taxon>
        <taxon>Haptophyta</taxon>
        <taxon>Prymnesiophyceae</taxon>
        <taxon>Prymnesiales</taxon>
        <taxon>Prymnesiaceae</taxon>
        <taxon>Prymnesium</taxon>
    </lineage>
</organism>
<feature type="repeat" description="TPR" evidence="10">
    <location>
        <begin position="122"/>
        <end position="155"/>
    </location>
</feature>
<keyword evidence="5" id="KW-0328">Glycosyltransferase</keyword>
<dbReference type="GO" id="GO:0097363">
    <property type="term" value="F:protein O-acetylglucosaminyltransferase activity"/>
    <property type="evidence" value="ECO:0007669"/>
    <property type="project" value="UniProtKB-EC"/>
</dbReference>
<dbReference type="InterPro" id="IPR029489">
    <property type="entry name" value="OGT/SEC/SPY_C"/>
</dbReference>
<dbReference type="Pfam" id="PF13844">
    <property type="entry name" value="Glyco_transf_41"/>
    <property type="match status" value="2"/>
</dbReference>
<evidence type="ECO:0000256" key="6">
    <source>
        <dbReference type="ARBA" id="ARBA00022679"/>
    </source>
</evidence>
<dbReference type="EMBL" id="JBGBPQ010000005">
    <property type="protein sequence ID" value="KAL1523648.1"/>
    <property type="molecule type" value="Genomic_DNA"/>
</dbReference>
<evidence type="ECO:0000256" key="7">
    <source>
        <dbReference type="ARBA" id="ARBA00022737"/>
    </source>
</evidence>
<keyword evidence="8 10" id="KW-0802">TPR repeat</keyword>
<evidence type="ECO:0000256" key="11">
    <source>
        <dbReference type="SAM" id="MobiDB-lite"/>
    </source>
</evidence>
<evidence type="ECO:0000256" key="1">
    <source>
        <dbReference type="ARBA" id="ARBA00004922"/>
    </source>
</evidence>
<dbReference type="InterPro" id="IPR019734">
    <property type="entry name" value="TPR_rpt"/>
</dbReference>
<dbReference type="GO" id="GO:0009740">
    <property type="term" value="P:gibberellic acid mediated signaling pathway"/>
    <property type="evidence" value="ECO:0007669"/>
    <property type="project" value="UniProtKB-KW"/>
</dbReference>
<dbReference type="Pfam" id="PF00515">
    <property type="entry name" value="TPR_1"/>
    <property type="match status" value="1"/>
</dbReference>
<feature type="domain" description="O-GlcNAc transferase C-terminal" evidence="12">
    <location>
        <begin position="797"/>
        <end position="984"/>
    </location>
</feature>
<feature type="repeat" description="TPR" evidence="10">
    <location>
        <begin position="258"/>
        <end position="291"/>
    </location>
</feature>
<proteinExistence type="inferred from homology"/>
<comment type="caution">
    <text evidence="13">The sequence shown here is derived from an EMBL/GenBank/DDBJ whole genome shotgun (WGS) entry which is preliminary data.</text>
</comment>
<dbReference type="Gene3D" id="1.25.40.10">
    <property type="entry name" value="Tetratricopeptide repeat domain"/>
    <property type="match status" value="9"/>
</dbReference>
<dbReference type="PROSITE" id="PS50005">
    <property type="entry name" value="TPR"/>
    <property type="match status" value="9"/>
</dbReference>
<dbReference type="Gene3D" id="3.40.50.2000">
    <property type="entry name" value="Glycogen Phosphorylase B"/>
    <property type="match status" value="1"/>
</dbReference>
<dbReference type="Proteomes" id="UP001515480">
    <property type="component" value="Unassembled WGS sequence"/>
</dbReference>
<dbReference type="Gene3D" id="3.40.50.11380">
    <property type="match status" value="1"/>
</dbReference>
<gene>
    <name evidence="13" type="ORF">AB1Y20_018583</name>
</gene>
<dbReference type="SMART" id="SM00028">
    <property type="entry name" value="TPR"/>
    <property type="match status" value="12"/>
</dbReference>
<feature type="domain" description="O-GlcNAc transferase C-terminal" evidence="12">
    <location>
        <begin position="511"/>
        <end position="752"/>
    </location>
</feature>
<dbReference type="Pfam" id="PF13181">
    <property type="entry name" value="TPR_8"/>
    <property type="match status" value="1"/>
</dbReference>
<comment type="pathway">
    <text evidence="1">Protein modification; protein glycosylation.</text>
</comment>
<keyword evidence="6" id="KW-0808">Transferase</keyword>
<protein>
    <recommendedName>
        <fullName evidence="4">Probable UDP-N-acetylglucosamine--peptide N-acetylglucosaminyltransferase SPINDLY</fullName>
        <ecNumber evidence="3">2.4.1.255</ecNumber>
    </recommendedName>
</protein>
<comment type="similarity">
    <text evidence="2">Belongs to the glycosyltransferase 41 family. O-GlcNAc transferase subfamily.</text>
</comment>
<dbReference type="InterPro" id="IPR006597">
    <property type="entry name" value="Sel1-like"/>
</dbReference>
<evidence type="ECO:0000256" key="2">
    <source>
        <dbReference type="ARBA" id="ARBA00005386"/>
    </source>
</evidence>
<dbReference type="SMART" id="SM00671">
    <property type="entry name" value="SEL1"/>
    <property type="match status" value="4"/>
</dbReference>